<name>V5BZD8_9GAMM</name>
<evidence type="ECO:0000256" key="3">
    <source>
        <dbReference type="ARBA" id="ARBA00022679"/>
    </source>
</evidence>
<keyword evidence="4 5" id="KW-0949">S-adenosyl-L-methionine</keyword>
<dbReference type="PANTHER" id="PTHR24422">
    <property type="entry name" value="CHEMOTAXIS PROTEIN METHYLTRANSFERASE"/>
    <property type="match status" value="1"/>
</dbReference>
<feature type="binding site" evidence="6">
    <location>
        <begin position="220"/>
        <end position="221"/>
    </location>
    <ligand>
        <name>S-adenosyl-L-methionine</name>
        <dbReference type="ChEBI" id="CHEBI:59789"/>
    </ligand>
</feature>
<feature type="binding site" evidence="6">
    <location>
        <position position="83"/>
    </location>
    <ligand>
        <name>S-adenosyl-L-methionine</name>
        <dbReference type="ChEBI" id="CHEBI:59789"/>
    </ligand>
</feature>
<evidence type="ECO:0000256" key="5">
    <source>
        <dbReference type="PIRNR" id="PIRNR000410"/>
    </source>
</evidence>
<dbReference type="EC" id="2.1.1.80" evidence="5"/>
<dbReference type="GO" id="GO:0008983">
    <property type="term" value="F:protein-glutamate O-methyltransferase activity"/>
    <property type="evidence" value="ECO:0007669"/>
    <property type="project" value="UniProtKB-EC"/>
</dbReference>
<dbReference type="EMBL" id="AYLO01000032">
    <property type="protein sequence ID" value="ESS73189.1"/>
    <property type="molecule type" value="Genomic_DNA"/>
</dbReference>
<feature type="binding site" evidence="6">
    <location>
        <begin position="202"/>
        <end position="203"/>
    </location>
    <ligand>
        <name>S-adenosyl-L-methionine</name>
        <dbReference type="ChEBI" id="CHEBI:59789"/>
    </ligand>
</feature>
<dbReference type="Pfam" id="PF01739">
    <property type="entry name" value="CheR"/>
    <property type="match status" value="1"/>
</dbReference>
<dbReference type="InterPro" id="IPR000780">
    <property type="entry name" value="CheR_MeTrfase"/>
</dbReference>
<dbReference type="InterPro" id="IPR026024">
    <property type="entry name" value="Chemotaxis_MeTrfase_CheR"/>
</dbReference>
<dbReference type="PATRIC" id="fig|1116472.3.peg.945"/>
<dbReference type="Proteomes" id="UP000017842">
    <property type="component" value="Unassembled WGS sequence"/>
</dbReference>
<dbReference type="STRING" id="1116472.MGMO_33c00030"/>
<dbReference type="PANTHER" id="PTHR24422:SF19">
    <property type="entry name" value="CHEMOTAXIS PROTEIN METHYLTRANSFERASE"/>
    <property type="match status" value="1"/>
</dbReference>
<dbReference type="Pfam" id="PF03705">
    <property type="entry name" value="CheR_N"/>
    <property type="match status" value="1"/>
</dbReference>
<feature type="binding site" evidence="6">
    <location>
        <position position="144"/>
    </location>
    <ligand>
        <name>S-adenosyl-L-methionine</name>
        <dbReference type="ChEBI" id="CHEBI:59789"/>
    </ligand>
</feature>
<dbReference type="SUPFAM" id="SSF53335">
    <property type="entry name" value="S-adenosyl-L-methionine-dependent methyltransferases"/>
    <property type="match status" value="1"/>
</dbReference>
<dbReference type="InterPro" id="IPR050903">
    <property type="entry name" value="Bact_Chemotaxis_MeTrfase"/>
</dbReference>
<dbReference type="InterPro" id="IPR029063">
    <property type="entry name" value="SAM-dependent_MTases_sf"/>
</dbReference>
<comment type="caution">
    <text evidence="8">The sequence shown here is derived from an EMBL/GenBank/DDBJ whole genome shotgun (WGS) entry which is preliminary data.</text>
</comment>
<sequence>MSRDPDQKEFLFTPADFERVRAMLYKHSGIKLNDSKMDMVYSRLARRLRATGLKTFQEYLVRVEKQHDEEWETFINSLTTNLTAFFREPHHFPLLKTHVLSLKKRPIRIWCSASSTGEEPYTLAMTMVEAFNTYKPPVEIIATDIDTNVLNKAKAGVYPMDRIEKLPQETIKRFFLKGSGSNADNVKVRKELCDLISFRQLNLLDTKWPISGMFDVMFCRNVMIYFDKDTQYKILQRFEPMLESDGLLFAGHSESLYHASDLFKLRGQTVYELSAQVKQARLRSGN</sequence>
<evidence type="ECO:0000259" key="7">
    <source>
        <dbReference type="PROSITE" id="PS50123"/>
    </source>
</evidence>
<dbReference type="InterPro" id="IPR022641">
    <property type="entry name" value="CheR_N"/>
</dbReference>
<evidence type="ECO:0000256" key="1">
    <source>
        <dbReference type="ARBA" id="ARBA00001541"/>
    </source>
</evidence>
<evidence type="ECO:0000256" key="4">
    <source>
        <dbReference type="ARBA" id="ARBA00022691"/>
    </source>
</evidence>
<protein>
    <recommendedName>
        <fullName evidence="5">Chemotaxis protein methyltransferase</fullName>
        <ecNumber evidence="5">2.1.1.80</ecNumber>
    </recommendedName>
</protein>
<dbReference type="InterPro" id="IPR022642">
    <property type="entry name" value="CheR_C"/>
</dbReference>
<comment type="catalytic activity">
    <reaction evidence="1 5">
        <text>L-glutamyl-[protein] + S-adenosyl-L-methionine = [protein]-L-glutamate 5-O-methyl ester + S-adenosyl-L-homocysteine</text>
        <dbReference type="Rhea" id="RHEA:24452"/>
        <dbReference type="Rhea" id="RHEA-COMP:10208"/>
        <dbReference type="Rhea" id="RHEA-COMP:10311"/>
        <dbReference type="ChEBI" id="CHEBI:29973"/>
        <dbReference type="ChEBI" id="CHEBI:57856"/>
        <dbReference type="ChEBI" id="CHEBI:59789"/>
        <dbReference type="ChEBI" id="CHEBI:82795"/>
        <dbReference type="EC" id="2.1.1.80"/>
    </reaction>
</comment>
<feature type="binding site" evidence="6">
    <location>
        <position position="119"/>
    </location>
    <ligand>
        <name>S-adenosyl-L-methionine</name>
        <dbReference type="ChEBI" id="CHEBI:59789"/>
    </ligand>
</feature>
<dbReference type="InterPro" id="IPR036804">
    <property type="entry name" value="CheR_N_sf"/>
</dbReference>
<accession>V5BZD8</accession>
<dbReference type="SUPFAM" id="SSF47757">
    <property type="entry name" value="Chemotaxis receptor methyltransferase CheR, N-terminal domain"/>
    <property type="match status" value="1"/>
</dbReference>
<reference evidence="8 9" key="1">
    <citation type="journal article" date="2013" name="Genome Announc.">
        <title>Draft Genome Sequence of the Methanotrophic Gammaproteobacterium Methyloglobulus morosus DSM 22980 Strain KoM1.</title>
        <authorList>
            <person name="Poehlein A."/>
            <person name="Deutzmann J.S."/>
            <person name="Daniel R."/>
            <person name="Simeonova D.D."/>
        </authorList>
    </citation>
    <scope>NUCLEOTIDE SEQUENCE [LARGE SCALE GENOMIC DNA]</scope>
    <source>
        <strain evidence="8 9">KoM1</strain>
    </source>
</reference>
<organism evidence="8 9">
    <name type="scientific">Methyloglobulus morosus KoM1</name>
    <dbReference type="NCBI Taxonomy" id="1116472"/>
    <lineage>
        <taxon>Bacteria</taxon>
        <taxon>Pseudomonadati</taxon>
        <taxon>Pseudomonadota</taxon>
        <taxon>Gammaproteobacteria</taxon>
        <taxon>Methylococcales</taxon>
        <taxon>Methylococcaceae</taxon>
        <taxon>Methyloglobulus</taxon>
    </lineage>
</organism>
<evidence type="ECO:0000256" key="6">
    <source>
        <dbReference type="PIRSR" id="PIRSR000410-1"/>
    </source>
</evidence>
<comment type="function">
    <text evidence="5">Methylation of the membrane-bound methyl-accepting chemotaxis proteins (MCP) to form gamma-glutamyl methyl ester residues in MCP.</text>
</comment>
<dbReference type="SMART" id="SM00138">
    <property type="entry name" value="MeTrc"/>
    <property type="match status" value="1"/>
</dbReference>
<dbReference type="GO" id="GO:0032259">
    <property type="term" value="P:methylation"/>
    <property type="evidence" value="ECO:0007669"/>
    <property type="project" value="UniProtKB-KW"/>
</dbReference>
<dbReference type="RefSeq" id="WP_023493814.1">
    <property type="nucleotide sequence ID" value="NZ_AYLO01000032.1"/>
</dbReference>
<feature type="binding site" evidence="6">
    <location>
        <position position="87"/>
    </location>
    <ligand>
        <name>S-adenosyl-L-methionine</name>
        <dbReference type="ChEBI" id="CHEBI:59789"/>
    </ligand>
</feature>
<evidence type="ECO:0000256" key="2">
    <source>
        <dbReference type="ARBA" id="ARBA00022603"/>
    </source>
</evidence>
<keyword evidence="9" id="KW-1185">Reference proteome</keyword>
<keyword evidence="2 5" id="KW-0489">Methyltransferase</keyword>
<dbReference type="eggNOG" id="COG1352">
    <property type="taxonomic scope" value="Bacteria"/>
</dbReference>
<dbReference type="Gene3D" id="1.10.155.10">
    <property type="entry name" value="Chemotaxis receptor methyltransferase CheR, N-terminal domain"/>
    <property type="match status" value="1"/>
</dbReference>
<feature type="binding site" evidence="6">
    <location>
        <position position="81"/>
    </location>
    <ligand>
        <name>S-adenosyl-L-methionine</name>
        <dbReference type="ChEBI" id="CHEBI:59789"/>
    </ligand>
</feature>
<dbReference type="OrthoDB" id="9816309at2"/>
<keyword evidence="3 5" id="KW-0808">Transferase</keyword>
<evidence type="ECO:0000313" key="9">
    <source>
        <dbReference type="Proteomes" id="UP000017842"/>
    </source>
</evidence>
<dbReference type="PIRSF" id="PIRSF000410">
    <property type="entry name" value="CheR"/>
    <property type="match status" value="1"/>
</dbReference>
<proteinExistence type="predicted"/>
<dbReference type="Gene3D" id="3.40.50.150">
    <property type="entry name" value="Vaccinia Virus protein VP39"/>
    <property type="match status" value="1"/>
</dbReference>
<dbReference type="PROSITE" id="PS50123">
    <property type="entry name" value="CHER"/>
    <property type="match status" value="1"/>
</dbReference>
<dbReference type="AlphaFoldDB" id="V5BZD8"/>
<gene>
    <name evidence="8" type="primary">cheR</name>
    <name evidence="8" type="ORF">MGMO_33c00030</name>
</gene>
<feature type="domain" description="CheR-type methyltransferase" evidence="7">
    <location>
        <begin position="5"/>
        <end position="276"/>
    </location>
</feature>
<evidence type="ECO:0000313" key="8">
    <source>
        <dbReference type="EMBL" id="ESS73189.1"/>
    </source>
</evidence>
<dbReference type="PRINTS" id="PR00996">
    <property type="entry name" value="CHERMTFRASE"/>
</dbReference>